<reference evidence="2 3" key="1">
    <citation type="submission" date="2019-04" db="EMBL/GenBank/DDBJ databases">
        <title>Deinococcus metalilatus MA1002 mutant No.5.</title>
        <authorList>
            <person name="Park W."/>
            <person name="Park C."/>
        </authorList>
    </citation>
    <scope>NUCLEOTIDE SEQUENCE [LARGE SCALE GENOMIC DNA]</scope>
    <source>
        <strain evidence="2 3">MA1002-m5</strain>
    </source>
</reference>
<evidence type="ECO:0000313" key="3">
    <source>
        <dbReference type="Proteomes" id="UP000308000"/>
    </source>
</evidence>
<sequence>MNEAEARMLLSTDAGMWAVWDRQTFQHITGYEEWEDELGEDKDILRHIASGAFVPIYIRADGAAEFTLRVSRNPSLTDREQKYLFLKSDSYLLETEDSCALSAIEEIGHEPERAIRFKLPPGIYTVRVHMLDWNAECKDQGMDPSSGVTLPDYVILISPATERTGYRQKLDTFEPPRGSSEADND</sequence>
<keyword evidence="4" id="KW-1185">Reference proteome</keyword>
<dbReference type="AlphaFoldDB" id="A0AAJ5JYV7"/>
<protein>
    <submittedName>
        <fullName evidence="2">Uncharacterized protein</fullName>
    </submittedName>
</protein>
<gene>
    <name evidence="2" type="ORF">FCS05_05375</name>
    <name evidence="1" type="ORF">HNQ10_001352</name>
</gene>
<comment type="caution">
    <text evidence="2">The sequence shown here is derived from an EMBL/GenBank/DDBJ whole genome shotgun (WGS) entry which is preliminary data.</text>
</comment>
<dbReference type="Proteomes" id="UP000308000">
    <property type="component" value="Unassembled WGS sequence"/>
</dbReference>
<accession>A0AAJ5JYV7</accession>
<dbReference type="RefSeq" id="WP_129117767.1">
    <property type="nucleotide sequence ID" value="NZ_BSUI01000013.1"/>
</dbReference>
<dbReference type="EMBL" id="VBRC01000003">
    <property type="protein sequence ID" value="TLK29965.1"/>
    <property type="molecule type" value="Genomic_DNA"/>
</dbReference>
<name>A0AAJ5JYV7_9DEIO</name>
<proteinExistence type="predicted"/>
<dbReference type="Proteomes" id="UP000536909">
    <property type="component" value="Unassembled WGS sequence"/>
</dbReference>
<reference evidence="1 4" key="2">
    <citation type="submission" date="2020-08" db="EMBL/GenBank/DDBJ databases">
        <title>Genomic Encyclopedia of Type Strains, Phase IV (KMG-IV): sequencing the most valuable type-strain genomes for metagenomic binning, comparative biology and taxonomic classification.</title>
        <authorList>
            <person name="Goeker M."/>
        </authorList>
    </citation>
    <scope>NUCLEOTIDE SEQUENCE [LARGE SCALE GENOMIC DNA]</scope>
    <source>
        <strain evidence="1 4">DSM 105434</strain>
    </source>
</reference>
<dbReference type="EMBL" id="JACHFV010000004">
    <property type="protein sequence ID" value="MBB5294538.1"/>
    <property type="molecule type" value="Genomic_DNA"/>
</dbReference>
<organism evidence="2 3">
    <name type="scientific">Deinococcus metallilatus</name>
    <dbReference type="NCBI Taxonomy" id="1211322"/>
    <lineage>
        <taxon>Bacteria</taxon>
        <taxon>Thermotogati</taxon>
        <taxon>Deinococcota</taxon>
        <taxon>Deinococci</taxon>
        <taxon>Deinococcales</taxon>
        <taxon>Deinococcaceae</taxon>
        <taxon>Deinococcus</taxon>
    </lineage>
</organism>
<evidence type="ECO:0000313" key="1">
    <source>
        <dbReference type="EMBL" id="MBB5294538.1"/>
    </source>
</evidence>
<evidence type="ECO:0000313" key="2">
    <source>
        <dbReference type="EMBL" id="TLK29965.1"/>
    </source>
</evidence>
<evidence type="ECO:0000313" key="4">
    <source>
        <dbReference type="Proteomes" id="UP000536909"/>
    </source>
</evidence>